<dbReference type="PATRIC" id="fig|980422.3.peg.225"/>
<protein>
    <submittedName>
        <fullName evidence="1">Uncharacterized protein</fullName>
    </submittedName>
</protein>
<proteinExistence type="predicted"/>
<evidence type="ECO:0000313" key="1">
    <source>
        <dbReference type="EMBL" id="AGL90163.1"/>
    </source>
</evidence>
<reference evidence="1 2" key="1">
    <citation type="journal article" date="2013" name="BMC Genomics">
        <title>Comparison of the complete genome sequence of two closely related isolates of 'Candidatus Phytoplasma australiense' reveals genome plasticity.</title>
        <authorList>
            <person name="Andersen M.T."/>
            <person name="Liefting L.W."/>
            <person name="Havukkala I."/>
            <person name="Beever R.E."/>
        </authorList>
    </citation>
    <scope>NUCLEOTIDE SEQUENCE [LARGE SCALE GENOMIC DNA]</scope>
    <source>
        <strain evidence="1 2">NZSb11</strain>
    </source>
</reference>
<dbReference type="EMBL" id="CP002548">
    <property type="protein sequence ID" value="AGL90163.1"/>
    <property type="molecule type" value="Genomic_DNA"/>
</dbReference>
<dbReference type="Proteomes" id="UP000013941">
    <property type="component" value="Chromosome"/>
</dbReference>
<name>R4S082_PHYAS</name>
<keyword evidence="2" id="KW-1185">Reference proteome</keyword>
<gene>
    <name evidence="1" type="ORF">SLY_0241</name>
</gene>
<sequence>MKRFFYFFSEKSKRIIKNLITAYNFLKVLKIKNNLKTFL</sequence>
<organism evidence="1 2">
    <name type="scientific">Strawberry lethal yellows phytoplasma (CPA) str. NZSb11</name>
    <dbReference type="NCBI Taxonomy" id="980422"/>
    <lineage>
        <taxon>Bacteria</taxon>
        <taxon>Bacillati</taxon>
        <taxon>Mycoplasmatota</taxon>
        <taxon>Mollicutes</taxon>
        <taxon>Acholeplasmatales</taxon>
        <taxon>Acholeplasmataceae</taxon>
        <taxon>Candidatus Phytoplasma</taxon>
        <taxon>16SrXII (Stolbur group)</taxon>
    </lineage>
</organism>
<dbReference type="AlphaFoldDB" id="R4S082"/>
<evidence type="ECO:0000313" key="2">
    <source>
        <dbReference type="Proteomes" id="UP000013941"/>
    </source>
</evidence>
<dbReference type="HOGENOM" id="CLU_3317724_0_0_14"/>
<accession>R4S082</accession>
<dbReference type="KEGG" id="nzs:SLY_0241"/>